<dbReference type="AlphaFoldDB" id="A0AAD1ZB34"/>
<evidence type="ECO:0000256" key="1">
    <source>
        <dbReference type="SAM" id="MobiDB-lite"/>
    </source>
</evidence>
<protein>
    <submittedName>
        <fullName evidence="2">Uncharacterized protein</fullName>
    </submittedName>
</protein>
<dbReference type="PANTHER" id="PTHR34660">
    <property type="entry name" value="MYB-LIKE PROTEIN X"/>
    <property type="match status" value="1"/>
</dbReference>
<reference evidence="2" key="1">
    <citation type="submission" date="2023-05" db="EMBL/GenBank/DDBJ databases">
        <authorList>
            <person name="Huff M."/>
        </authorList>
    </citation>
    <scope>NUCLEOTIDE SEQUENCE</scope>
</reference>
<dbReference type="Proteomes" id="UP000834106">
    <property type="component" value="Chromosome 6"/>
</dbReference>
<feature type="compositionally biased region" description="Polar residues" evidence="1">
    <location>
        <begin position="136"/>
        <end position="146"/>
    </location>
</feature>
<feature type="region of interest" description="Disordered" evidence="1">
    <location>
        <begin position="29"/>
        <end position="79"/>
    </location>
</feature>
<organism evidence="2 3">
    <name type="scientific">Fraxinus pennsylvanica</name>
    <dbReference type="NCBI Taxonomy" id="56036"/>
    <lineage>
        <taxon>Eukaryota</taxon>
        <taxon>Viridiplantae</taxon>
        <taxon>Streptophyta</taxon>
        <taxon>Embryophyta</taxon>
        <taxon>Tracheophyta</taxon>
        <taxon>Spermatophyta</taxon>
        <taxon>Magnoliopsida</taxon>
        <taxon>eudicotyledons</taxon>
        <taxon>Gunneridae</taxon>
        <taxon>Pentapetalae</taxon>
        <taxon>asterids</taxon>
        <taxon>lamiids</taxon>
        <taxon>Lamiales</taxon>
        <taxon>Oleaceae</taxon>
        <taxon>Oleeae</taxon>
        <taxon>Fraxinus</taxon>
    </lineage>
</organism>
<keyword evidence="3" id="KW-1185">Reference proteome</keyword>
<name>A0AAD1ZB34_9LAMI</name>
<feature type="compositionally biased region" description="Basic and acidic residues" evidence="1">
    <location>
        <begin position="29"/>
        <end position="40"/>
    </location>
</feature>
<proteinExistence type="predicted"/>
<evidence type="ECO:0000313" key="2">
    <source>
        <dbReference type="EMBL" id="CAI9763807.1"/>
    </source>
</evidence>
<dbReference type="PANTHER" id="PTHR34660:SF7">
    <property type="entry name" value="DNA LIGASE-LIKE PROTEIN"/>
    <property type="match status" value="1"/>
</dbReference>
<dbReference type="EMBL" id="OU503041">
    <property type="protein sequence ID" value="CAI9763807.1"/>
    <property type="molecule type" value="Genomic_DNA"/>
</dbReference>
<accession>A0AAD1ZB34</accession>
<evidence type="ECO:0000313" key="3">
    <source>
        <dbReference type="Proteomes" id="UP000834106"/>
    </source>
</evidence>
<feature type="compositionally biased region" description="Basic residues" evidence="1">
    <location>
        <begin position="41"/>
        <end position="60"/>
    </location>
</feature>
<feature type="compositionally biased region" description="Basic and acidic residues" evidence="1">
    <location>
        <begin position="102"/>
        <end position="112"/>
    </location>
</feature>
<feature type="region of interest" description="Disordered" evidence="1">
    <location>
        <begin position="102"/>
        <end position="176"/>
    </location>
</feature>
<feature type="compositionally biased region" description="Polar residues" evidence="1">
    <location>
        <begin position="64"/>
        <end position="73"/>
    </location>
</feature>
<sequence>MSRCFPYPPPGYSLSRASNEALIELIKLQKERAKSNEERKKEKRREKKERRKEKREKKKEKTNENSGKSQNIDNAHVGENIWMDSKGGLLHKGRKAEIEQLERSSLTEEHEQPVYSRIPSSSSDSTENSNKRKRNTSSIGGSNNLGNIIKIRLPSRKKNEPDTSFDKPQLCSTSGRMDFPVQQKDEIALRASRGTVCTTSQGTNNLVQEVPARTEHELVFSASRQTEAADVKLGTSFGASAALTPIKRLELQYKNLVENWVPHALHPLANDPDDQEWLQSKDKDVCAEKRFRSSSDAISRSSSLALWPQSRYLPDVDICALPYVVPF</sequence>
<gene>
    <name evidence="2" type="ORF">FPE_LOCUS11237</name>
</gene>